<evidence type="ECO:0008006" key="3">
    <source>
        <dbReference type="Google" id="ProtNLM"/>
    </source>
</evidence>
<evidence type="ECO:0000313" key="2">
    <source>
        <dbReference type="Proteomes" id="UP001497602"/>
    </source>
</evidence>
<dbReference type="RefSeq" id="WP_348737842.1">
    <property type="nucleotide sequence ID" value="NZ_CAXJRC010000011.1"/>
</dbReference>
<gene>
    <name evidence="1" type="ORF">T190115A13A_10177</name>
</gene>
<comment type="caution">
    <text evidence="1">The sequence shown here is derived from an EMBL/GenBank/DDBJ whole genome shotgun (WGS) entry which is preliminary data.</text>
</comment>
<reference evidence="1 2" key="1">
    <citation type="submission" date="2024-05" db="EMBL/GenBank/DDBJ databases">
        <authorList>
            <person name="Duchaud E."/>
        </authorList>
    </citation>
    <scope>NUCLEOTIDE SEQUENCE [LARGE SCALE GENOMIC DNA]</scope>
    <source>
        <strain evidence="1">Ena-SAMPLE-TAB-13-05-2024-13:56:06:370-140305</strain>
    </source>
</reference>
<evidence type="ECO:0000313" key="1">
    <source>
        <dbReference type="EMBL" id="CAL2106021.1"/>
    </source>
</evidence>
<name>A0ABM9PK50_9FLAO</name>
<sequence>MKKQILNLGKSLTKNELKTVNGSGPIPDGCITICVYPEPQRQDIINDQLRRFGYDYSNCNCN</sequence>
<accession>A0ABM9PK50</accession>
<proteinExistence type="predicted"/>
<dbReference type="Proteomes" id="UP001497602">
    <property type="component" value="Unassembled WGS sequence"/>
</dbReference>
<dbReference type="EMBL" id="CAXJRC010000011">
    <property type="protein sequence ID" value="CAL2106021.1"/>
    <property type="molecule type" value="Genomic_DNA"/>
</dbReference>
<protein>
    <recommendedName>
        <fullName evidence="3">Bacteriocin</fullName>
    </recommendedName>
</protein>
<organism evidence="1 2">
    <name type="scientific">Tenacibaculum vairaonense</name>
    <dbReference type="NCBI Taxonomy" id="3137860"/>
    <lineage>
        <taxon>Bacteria</taxon>
        <taxon>Pseudomonadati</taxon>
        <taxon>Bacteroidota</taxon>
        <taxon>Flavobacteriia</taxon>
        <taxon>Flavobacteriales</taxon>
        <taxon>Flavobacteriaceae</taxon>
        <taxon>Tenacibaculum</taxon>
    </lineage>
</organism>
<keyword evidence="2" id="KW-1185">Reference proteome</keyword>